<comment type="catalytic activity">
    <reaction evidence="20">
        <text>ATP + H2O = ADP + phosphate + H(+)</text>
        <dbReference type="Rhea" id="RHEA:13065"/>
        <dbReference type="ChEBI" id="CHEBI:15377"/>
        <dbReference type="ChEBI" id="CHEBI:15378"/>
        <dbReference type="ChEBI" id="CHEBI:30616"/>
        <dbReference type="ChEBI" id="CHEBI:43474"/>
        <dbReference type="ChEBI" id="CHEBI:456216"/>
        <dbReference type="EC" id="3.6.4.12"/>
    </reaction>
</comment>
<dbReference type="CDD" id="cd18808">
    <property type="entry name" value="SF1_C_Upf1"/>
    <property type="match status" value="1"/>
</dbReference>
<evidence type="ECO:0000256" key="15">
    <source>
        <dbReference type="ARBA" id="ARBA00023014"/>
    </source>
</evidence>
<keyword evidence="14" id="KW-0408">Iron</keyword>
<dbReference type="GO" id="GO:0016787">
    <property type="term" value="F:hydrolase activity"/>
    <property type="evidence" value="ECO:0007669"/>
    <property type="project" value="UniProtKB-KW"/>
</dbReference>
<evidence type="ECO:0000256" key="8">
    <source>
        <dbReference type="ARBA" id="ARBA00022723"/>
    </source>
</evidence>
<feature type="compositionally biased region" description="Pro residues" evidence="21">
    <location>
        <begin position="53"/>
        <end position="64"/>
    </location>
</feature>
<keyword evidence="12 25" id="KW-0347">Helicase</keyword>
<evidence type="ECO:0000256" key="13">
    <source>
        <dbReference type="ARBA" id="ARBA00022840"/>
    </source>
</evidence>
<comment type="subcellular location">
    <subcellularLocation>
        <location evidence="2">Nucleus</location>
    </subcellularLocation>
</comment>
<evidence type="ECO:0000256" key="10">
    <source>
        <dbReference type="ARBA" id="ARBA00022763"/>
    </source>
</evidence>
<evidence type="ECO:0000256" key="6">
    <source>
        <dbReference type="ARBA" id="ARBA00022705"/>
    </source>
</evidence>
<gene>
    <name evidence="25" type="primary">dna2</name>
    <name evidence="25" type="ORF">GLX27_003761</name>
</gene>
<dbReference type="InterPro" id="IPR014808">
    <property type="entry name" value="DNA_replication_fac_Dna2_N"/>
</dbReference>
<evidence type="ECO:0000259" key="22">
    <source>
        <dbReference type="Pfam" id="PF08696"/>
    </source>
</evidence>
<evidence type="ECO:0000256" key="4">
    <source>
        <dbReference type="ARBA" id="ARBA00012551"/>
    </source>
</evidence>
<dbReference type="InterPro" id="IPR050534">
    <property type="entry name" value="Coronavir_polyprotein_1ab"/>
</dbReference>
<dbReference type="Proteomes" id="UP000818624">
    <property type="component" value="Chromosome 4"/>
</dbReference>
<evidence type="ECO:0000256" key="20">
    <source>
        <dbReference type="ARBA" id="ARBA00047995"/>
    </source>
</evidence>
<dbReference type="PANTHER" id="PTHR43788:SF8">
    <property type="entry name" value="DNA-BINDING PROTEIN SMUBP-2"/>
    <property type="match status" value="1"/>
</dbReference>
<evidence type="ECO:0000256" key="14">
    <source>
        <dbReference type="ARBA" id="ARBA00023004"/>
    </source>
</evidence>
<dbReference type="InterPro" id="IPR041679">
    <property type="entry name" value="DNA2/NAM7-like_C"/>
</dbReference>
<evidence type="ECO:0000256" key="3">
    <source>
        <dbReference type="ARBA" id="ARBA00007913"/>
    </source>
</evidence>
<dbReference type="EC" id="3.6.4.12" evidence="4"/>
<dbReference type="InterPro" id="IPR041677">
    <property type="entry name" value="DNA2/NAM7_AAA_11"/>
</dbReference>
<sequence length="1249" mass="131715">MPPDASHDLLGALFAGQMCTSSHRAIGAKRSAAGADAPPRAALAERTNRVPTAPRPVAPRPAPPATHGAPAEGYALDDASPAAINARRTSALTTRRFARAVVTHCYERDAPDAGARAVREKVLELEIESGVAEPPADTLLNASLYYQPEMHTGAVSGVALLRDEWLATPVHAGDVVHLLGAWERRPYLRQGAPRPANDAADAADAADADNDADLWDSLADPFAESADADDAWPTMVLASFGRAPECAHLLVVHPDVIISASSLASAASCMRRPMLQERVKTATSTTYAAVLGNLVHGLLQACLVADAAHGAWDRLGNFAPAFLHAEIRRQLIASRAALSLVAAESAAVQAELEAAVPALVSFAERYLARRDGAAEPLSAVDDRRASGVAMRITRVLGVEDDVVSPMYGLKGRVDACVEALVEADGVRRRALLPLEIKTGRLLTSTEHAAQTSMYMLLLSDAYGVAVDAGLLLYTQTSSVVRVPQVLREVRSLLLARNEMAAYKTHVPAIVGEADACAPMPAAPDAAAPASAPSPDSLPDLDDLGVDDAALAALVDPLLPPTIDRAHACTRCYARDACMLYRTAVERVDDAESPIAALYAEHAAGLDAVDRAFFQHWDALLSHEEQSLARFRSELWTLCAAERERLGRCVAGLVYDEAADAWTAPDGARALHTVLAADDAVLLSTSAPHAAMLGRARVAWVSATHVALRTERSWRAALHQVRVATGAGAFRFRIDHDELSSMLSVPRYNLACLFYPAAPARVAQLRARVVHRAPPQWRARTAADDALLAAHTADCNDEQRAAVARALTAQDYTLVLGMPGTGKSTTLAALVRLLAAAGQSVLLCSYTHSAVDTVLAKLGPGLDVLRIGAPHRVHPRVRAATLDVRLGRDAGVEAYDALVANAQVVAATCLATNDAAFARRTFDVCIVDEASQITTPTCLGPLRMADRFVLVGDHHQLAPLVREAAAASGGMATSLFEALCAAHPEAVVSLTRQYRMNAAIMALSNALVYGGALQCGSADVADAALATAAAADVPAWVAPLLAPAVRAAWLDTDRLDAREARRDGTLENAAEAALVGTLCAAFGRAGVPPEAIGVLTPYRQQVRHLRAAVHAGVEVLTVDQAQGRDWPLVLVSMVRSNDARQAGSLLRDTRRINVLLTRAKHKLLLVGSARTLAGRDADAARPLARVLAQLHATNAVVAVPADALDGVCADTRATATHTSPSKARAIKTARTARGVVAEVLAEHGLGELGI</sequence>
<protein>
    <recommendedName>
        <fullName evidence="4">DNA helicase</fullName>
        <ecNumber evidence="4">3.6.4.12</ecNumber>
    </recommendedName>
</protein>
<evidence type="ECO:0000313" key="26">
    <source>
        <dbReference type="Proteomes" id="UP000818624"/>
    </source>
</evidence>
<keyword evidence="11 25" id="KW-0378">Hydrolase</keyword>
<feature type="domain" description="DNA2/NAM7 helicase-like C-terminal" evidence="24">
    <location>
        <begin position="971"/>
        <end position="1168"/>
    </location>
</feature>
<proteinExistence type="inferred from homology"/>
<evidence type="ECO:0000256" key="1">
    <source>
        <dbReference type="ARBA" id="ARBA00001966"/>
    </source>
</evidence>
<evidence type="ECO:0000256" key="19">
    <source>
        <dbReference type="ARBA" id="ARBA00023268"/>
    </source>
</evidence>
<evidence type="ECO:0000259" key="24">
    <source>
        <dbReference type="Pfam" id="PF13087"/>
    </source>
</evidence>
<evidence type="ECO:0000256" key="16">
    <source>
        <dbReference type="ARBA" id="ARBA00023125"/>
    </source>
</evidence>
<dbReference type="Pfam" id="PF13087">
    <property type="entry name" value="AAA_12"/>
    <property type="match status" value="1"/>
</dbReference>
<dbReference type="InterPro" id="IPR011604">
    <property type="entry name" value="PDDEXK-like_dom_sf"/>
</dbReference>
<evidence type="ECO:0000256" key="9">
    <source>
        <dbReference type="ARBA" id="ARBA00022741"/>
    </source>
</evidence>
<keyword evidence="19" id="KW-0511">Multifunctional enzyme</keyword>
<dbReference type="SUPFAM" id="SSF52540">
    <property type="entry name" value="P-loop containing nucleoside triphosphate hydrolases"/>
    <property type="match status" value="1"/>
</dbReference>
<comment type="similarity">
    <text evidence="3">Belongs to the DNA2/NAM7 helicase family.</text>
</comment>
<accession>A0ABY8EYM2</accession>
<keyword evidence="7" id="KW-0540">Nuclease</keyword>
<keyword evidence="18" id="KW-0539">Nucleus</keyword>
<keyword evidence="16" id="KW-0238">DNA-binding</keyword>
<keyword evidence="26" id="KW-1185">Reference proteome</keyword>
<comment type="cofactor">
    <cofactor evidence="1">
        <name>[4Fe-4S] cluster</name>
        <dbReference type="ChEBI" id="CHEBI:49883"/>
    </cofactor>
</comment>
<evidence type="ECO:0000313" key="25">
    <source>
        <dbReference type="EMBL" id="WFD49083.1"/>
    </source>
</evidence>
<evidence type="ECO:0000256" key="11">
    <source>
        <dbReference type="ARBA" id="ARBA00022801"/>
    </source>
</evidence>
<dbReference type="CDD" id="cd18041">
    <property type="entry name" value="DEXXQc_DNA2"/>
    <property type="match status" value="1"/>
</dbReference>
<dbReference type="Gene3D" id="3.40.50.300">
    <property type="entry name" value="P-loop containing nucleotide triphosphate hydrolases"/>
    <property type="match status" value="3"/>
</dbReference>
<dbReference type="Pfam" id="PF13086">
    <property type="entry name" value="AAA_11"/>
    <property type="match status" value="2"/>
</dbReference>
<dbReference type="Gene3D" id="3.90.320.10">
    <property type="match status" value="1"/>
</dbReference>
<evidence type="ECO:0000259" key="23">
    <source>
        <dbReference type="Pfam" id="PF13086"/>
    </source>
</evidence>
<organism evidence="25 26">
    <name type="scientific">Malassezia furfur</name>
    <name type="common">Pityriasis versicolor infection agent</name>
    <name type="synonym">Pityrosporum furfur</name>
    <dbReference type="NCBI Taxonomy" id="55194"/>
    <lineage>
        <taxon>Eukaryota</taxon>
        <taxon>Fungi</taxon>
        <taxon>Dikarya</taxon>
        <taxon>Basidiomycota</taxon>
        <taxon>Ustilaginomycotina</taxon>
        <taxon>Malasseziomycetes</taxon>
        <taxon>Malasseziales</taxon>
        <taxon>Malasseziaceae</taxon>
        <taxon>Malassezia</taxon>
    </lineage>
</organism>
<evidence type="ECO:0000256" key="7">
    <source>
        <dbReference type="ARBA" id="ARBA00022722"/>
    </source>
</evidence>
<evidence type="ECO:0000256" key="5">
    <source>
        <dbReference type="ARBA" id="ARBA00022485"/>
    </source>
</evidence>
<reference evidence="25 26" key="1">
    <citation type="journal article" date="2020" name="Elife">
        <title>Loss of centromere function drives karyotype evolution in closely related Malassezia species.</title>
        <authorList>
            <person name="Sankaranarayanan S.R."/>
            <person name="Ianiri G."/>
            <person name="Coelho M.A."/>
            <person name="Reza M.H."/>
            <person name="Thimmappa B.C."/>
            <person name="Ganguly P."/>
            <person name="Vadnala R.N."/>
            <person name="Sun S."/>
            <person name="Siddharthan R."/>
            <person name="Tellgren-Roth C."/>
            <person name="Dawson T.L."/>
            <person name="Heitman J."/>
            <person name="Sanyal K."/>
        </authorList>
    </citation>
    <scope>NUCLEOTIDE SEQUENCE [LARGE SCALE GENOMIC DNA]</scope>
    <source>
        <strain evidence="25">CBS14141</strain>
    </source>
</reference>
<feature type="domain" description="DNA replication factor Dna2 N-terminal" evidence="22">
    <location>
        <begin position="159"/>
        <end position="419"/>
    </location>
</feature>
<keyword evidence="17" id="KW-0234">DNA repair</keyword>
<evidence type="ECO:0000256" key="21">
    <source>
        <dbReference type="SAM" id="MobiDB-lite"/>
    </source>
</evidence>
<keyword evidence="6" id="KW-0235">DNA replication</keyword>
<dbReference type="PANTHER" id="PTHR43788">
    <property type="entry name" value="DNA2/NAM7 HELICASE FAMILY MEMBER"/>
    <property type="match status" value="1"/>
</dbReference>
<feature type="compositionally biased region" description="Low complexity" evidence="21">
    <location>
        <begin position="32"/>
        <end position="52"/>
    </location>
</feature>
<dbReference type="InterPro" id="IPR027417">
    <property type="entry name" value="P-loop_NTPase"/>
</dbReference>
<feature type="region of interest" description="Disordered" evidence="21">
    <location>
        <begin position="30"/>
        <end position="76"/>
    </location>
</feature>
<evidence type="ECO:0000256" key="12">
    <source>
        <dbReference type="ARBA" id="ARBA00022806"/>
    </source>
</evidence>
<dbReference type="EMBL" id="CP046237">
    <property type="protein sequence ID" value="WFD49083.1"/>
    <property type="molecule type" value="Genomic_DNA"/>
</dbReference>
<evidence type="ECO:0000256" key="18">
    <source>
        <dbReference type="ARBA" id="ARBA00023242"/>
    </source>
</evidence>
<dbReference type="GO" id="GO:0003678">
    <property type="term" value="F:DNA helicase activity"/>
    <property type="evidence" value="ECO:0007669"/>
    <property type="project" value="UniProtKB-EC"/>
</dbReference>
<keyword evidence="9" id="KW-0547">Nucleotide-binding</keyword>
<feature type="domain" description="DNA2/NAM7 helicase helicase" evidence="23">
    <location>
        <begin position="894"/>
        <end position="960"/>
    </location>
</feature>
<keyword evidence="15" id="KW-0411">Iron-sulfur</keyword>
<dbReference type="InterPro" id="IPR047187">
    <property type="entry name" value="SF1_C_Upf1"/>
</dbReference>
<feature type="domain" description="DNA2/NAM7 helicase helicase" evidence="23">
    <location>
        <begin position="794"/>
        <end position="886"/>
    </location>
</feature>
<keyword evidence="5" id="KW-0004">4Fe-4S</keyword>
<evidence type="ECO:0000256" key="17">
    <source>
        <dbReference type="ARBA" id="ARBA00023204"/>
    </source>
</evidence>
<dbReference type="InterPro" id="IPR026851">
    <property type="entry name" value="Dna2/JHS1_DEXXQ-box"/>
</dbReference>
<evidence type="ECO:0000256" key="2">
    <source>
        <dbReference type="ARBA" id="ARBA00004123"/>
    </source>
</evidence>
<keyword evidence="13" id="KW-0067">ATP-binding</keyword>
<keyword evidence="8" id="KW-0479">Metal-binding</keyword>
<dbReference type="Pfam" id="PF08696">
    <property type="entry name" value="Dna2"/>
    <property type="match status" value="1"/>
</dbReference>
<name>A0ABY8EYM2_MALFU</name>
<keyword evidence="10" id="KW-0227">DNA damage</keyword>